<feature type="transmembrane region" description="Helical" evidence="1">
    <location>
        <begin position="554"/>
        <end position="576"/>
    </location>
</feature>
<dbReference type="RefSeq" id="WP_280842764.1">
    <property type="nucleotide sequence ID" value="NZ_JANCPR020000046.1"/>
</dbReference>
<accession>A0ABT7A6V1</accession>
<keyword evidence="3" id="KW-1185">Reference proteome</keyword>
<feature type="transmembrane region" description="Helical" evidence="1">
    <location>
        <begin position="7"/>
        <end position="26"/>
    </location>
</feature>
<evidence type="ECO:0000313" key="2">
    <source>
        <dbReference type="EMBL" id="MDJ1136812.1"/>
    </source>
</evidence>
<name>A0ABT7A6V1_9ACTN</name>
<feature type="transmembrane region" description="Helical" evidence="1">
    <location>
        <begin position="32"/>
        <end position="52"/>
    </location>
</feature>
<evidence type="ECO:0000256" key="1">
    <source>
        <dbReference type="SAM" id="Phobius"/>
    </source>
</evidence>
<evidence type="ECO:0008006" key="4">
    <source>
        <dbReference type="Google" id="ProtNLM"/>
    </source>
</evidence>
<feature type="transmembrane region" description="Helical" evidence="1">
    <location>
        <begin position="483"/>
        <end position="504"/>
    </location>
</feature>
<organism evidence="2 3">
    <name type="scientific">Streptomyces iconiensis</name>
    <dbReference type="NCBI Taxonomy" id="1384038"/>
    <lineage>
        <taxon>Bacteria</taxon>
        <taxon>Bacillati</taxon>
        <taxon>Actinomycetota</taxon>
        <taxon>Actinomycetes</taxon>
        <taxon>Kitasatosporales</taxon>
        <taxon>Streptomycetaceae</taxon>
        <taxon>Streptomyces</taxon>
    </lineage>
</organism>
<feature type="transmembrane region" description="Helical" evidence="1">
    <location>
        <begin position="597"/>
        <end position="616"/>
    </location>
</feature>
<feature type="transmembrane region" description="Helical" evidence="1">
    <location>
        <begin position="449"/>
        <end position="471"/>
    </location>
</feature>
<feature type="transmembrane region" description="Helical" evidence="1">
    <location>
        <begin position="715"/>
        <end position="736"/>
    </location>
</feature>
<feature type="transmembrane region" description="Helical" evidence="1">
    <location>
        <begin position="675"/>
        <end position="695"/>
    </location>
</feature>
<evidence type="ECO:0000313" key="3">
    <source>
        <dbReference type="Proteomes" id="UP001214441"/>
    </source>
</evidence>
<gene>
    <name evidence="2" type="ORF">NMN56_033655</name>
</gene>
<dbReference type="Gene3D" id="3.40.50.300">
    <property type="entry name" value="P-loop containing nucleotide triphosphate hydrolases"/>
    <property type="match status" value="1"/>
</dbReference>
<keyword evidence="1" id="KW-0812">Transmembrane</keyword>
<proteinExistence type="predicted"/>
<dbReference type="EMBL" id="JANCPR020000046">
    <property type="protein sequence ID" value="MDJ1136812.1"/>
    <property type="molecule type" value="Genomic_DNA"/>
</dbReference>
<keyword evidence="1" id="KW-0472">Membrane</keyword>
<protein>
    <recommendedName>
        <fullName evidence="4">NACHT domain-containing protein</fullName>
    </recommendedName>
</protein>
<sequence length="794" mass="86848">MQTRRTGVVYLLLALCGTAVAVWLFRARGEDGSAVAAVVTVLLGLPTMWLTWEAFRVGRIEARAAGGPSAQLSAAADELADEVWDELQQAASDRQLRSPAPIPVRWRWSRSPVAGPMEAALGDPQSLTPFSRLPQVPASDVTTVREGGLSDLFKVYGGLGSGRIVVLGGPGSGKSDAAILTVLEALKHRRDQVSDDERDRVPVPVLLKLTTWDTGRLFFKDWVSAQLSADHPLLRSAEYGGNVAERLLKKHKIALFLDGFDELDTDLRKAALKGINEHAASRVMMFTRTAEFTGTEQAAEHTRGAAVLELTPITGQEAAEYLRRCPSVSAAEQWERLICHLRDHQDSVLTQALNSPLTLTLVRDAFPDPETLEDFLAPGRFSSRDEVVLHLLDRFVTIAYQPPLLQGHDPSAQARPRHWLRYLAARLSEQGDSLDWRHLNQWAPVFPRIVALGLISVLTGALGGVLAFASWGGGYSAQGIDGAAGGAVYGAVMGLILGGAAGLGAEFRGYGRGGRTARGPLRRDLNPGVAIVVGSMMGFWFADYVYTRAADGNTATAAFAGILIGVGSAAVAGMAATQGRRARQALRDNAWTRWKAFYSRVPLLPGAVAGGLPMGFRYLFPYEPFERYELAEGLWNGVWGTVIVSLIIGAGRPASRQGILTGRSAAWRRDRRESIVYGLLFGLSTGAGWGLREIFMYHPDGQEYGWQNDILPGLFQTVGIAIPFAVGCVIAGSDYWRNTLLFLQLYLRRLLPARGMRFFNDAYTREILRTEGPRYQFRHRQLQKLLAREHRNPV</sequence>
<dbReference type="Proteomes" id="UP001214441">
    <property type="component" value="Unassembled WGS sequence"/>
</dbReference>
<keyword evidence="1" id="KW-1133">Transmembrane helix</keyword>
<feature type="transmembrane region" description="Helical" evidence="1">
    <location>
        <begin position="636"/>
        <end position="654"/>
    </location>
</feature>
<dbReference type="InterPro" id="IPR027417">
    <property type="entry name" value="P-loop_NTPase"/>
</dbReference>
<feature type="transmembrane region" description="Helical" evidence="1">
    <location>
        <begin position="525"/>
        <end position="542"/>
    </location>
</feature>
<reference evidence="2 3" key="1">
    <citation type="submission" date="2023-05" db="EMBL/GenBank/DDBJ databases">
        <title>Streptantibioticus silvisoli sp. nov., acidotolerant actinomycetes 1 from pine litter.</title>
        <authorList>
            <person name="Swiecimska M."/>
            <person name="Golinska P."/>
            <person name="Sangal V."/>
            <person name="Wachnowicz B."/>
            <person name="Goodfellow M."/>
        </authorList>
    </citation>
    <scope>NUCLEOTIDE SEQUENCE [LARGE SCALE GENOMIC DNA]</scope>
    <source>
        <strain evidence="2 3">DSM 42109</strain>
    </source>
</reference>
<comment type="caution">
    <text evidence="2">The sequence shown here is derived from an EMBL/GenBank/DDBJ whole genome shotgun (WGS) entry which is preliminary data.</text>
</comment>